<dbReference type="PANTHER" id="PTHR13218">
    <property type="entry name" value="TRANSCRIPTION INITIATION FACTOR TFIID SUBUNIT 11-RELATED"/>
    <property type="match status" value="1"/>
</dbReference>
<comment type="caution">
    <text evidence="8">The sequence shown here is derived from an EMBL/GenBank/DDBJ whole genome shotgun (WGS) entry which is preliminary data.</text>
</comment>
<dbReference type="PANTHER" id="PTHR13218:SF8">
    <property type="entry name" value="TRANSCRIPTION INITIATION FACTOR TFIID SUBUNIT 11"/>
    <property type="match status" value="1"/>
</dbReference>
<protein>
    <recommendedName>
        <fullName evidence="7">F-box domain-containing protein</fullName>
    </recommendedName>
</protein>
<dbReference type="GO" id="GO:0016251">
    <property type="term" value="F:RNA polymerase II general transcription initiation factor activity"/>
    <property type="evidence" value="ECO:0007669"/>
    <property type="project" value="TreeGrafter"/>
</dbReference>
<dbReference type="AlphaFoldDB" id="A0A8H3CA76"/>
<dbReference type="InterPro" id="IPR006809">
    <property type="entry name" value="TAFII28_dom"/>
</dbReference>
<evidence type="ECO:0000256" key="3">
    <source>
        <dbReference type="ARBA" id="ARBA00023015"/>
    </source>
</evidence>
<evidence type="ECO:0000256" key="5">
    <source>
        <dbReference type="ARBA" id="ARBA00023242"/>
    </source>
</evidence>
<reference evidence="8" key="1">
    <citation type="submission" date="2021-01" db="EMBL/GenBank/DDBJ databases">
        <authorList>
            <person name="Kaushik A."/>
        </authorList>
    </citation>
    <scope>NUCLEOTIDE SEQUENCE</scope>
    <source>
        <strain evidence="8">AG3-T5</strain>
    </source>
</reference>
<dbReference type="GO" id="GO:0005669">
    <property type="term" value="C:transcription factor TFIID complex"/>
    <property type="evidence" value="ECO:0007669"/>
    <property type="project" value="InterPro"/>
</dbReference>
<dbReference type="EMBL" id="CAJMWW010000636">
    <property type="protein sequence ID" value="CAE6476668.1"/>
    <property type="molecule type" value="Genomic_DNA"/>
</dbReference>
<dbReference type="InterPro" id="IPR001810">
    <property type="entry name" value="F-box_dom"/>
</dbReference>
<dbReference type="InterPro" id="IPR009072">
    <property type="entry name" value="Histone-fold"/>
</dbReference>
<evidence type="ECO:0000256" key="1">
    <source>
        <dbReference type="ARBA" id="ARBA00004123"/>
    </source>
</evidence>
<feature type="compositionally biased region" description="Acidic residues" evidence="6">
    <location>
        <begin position="57"/>
        <end position="68"/>
    </location>
</feature>
<evidence type="ECO:0000256" key="6">
    <source>
        <dbReference type="SAM" id="MobiDB-lite"/>
    </source>
</evidence>
<dbReference type="PROSITE" id="PS50181">
    <property type="entry name" value="FBOX"/>
    <property type="match status" value="1"/>
</dbReference>
<dbReference type="CDD" id="cd08048">
    <property type="entry name" value="HFD_TAF11"/>
    <property type="match status" value="1"/>
</dbReference>
<evidence type="ECO:0000313" key="9">
    <source>
        <dbReference type="Proteomes" id="UP000663841"/>
    </source>
</evidence>
<evidence type="ECO:0000259" key="7">
    <source>
        <dbReference type="PROSITE" id="PS50181"/>
    </source>
</evidence>
<keyword evidence="5" id="KW-0539">Nucleus</keyword>
<sequence>MSSQKRKATNVDDIDVDAELEAGPSVNPYLKRGRTGTVDAGSRQGSIAPNAAAADGDGGDDDEEETPAMADDDYSAQLSWQSQSKENMKLLLGSFSPDQLARYETYRRSTLNKQSVRRFIHQSLGANVSVNVAQVIAGFSKVFVGEVIELARWSCIEAHLSVTTSPRYLYVSKGFYILRLLHAPSYRVPRFAMSCALALSTLPSELQLCVLGHLSTRRLLRQVTPLSKHWHILVCKLIRQRTLRLLGRSGVGLVFEASTPSNFDSKTYTLTPHSCGPFDESTCSVFPQLLFAFASSAATFEFQLDEDESFGSFLWSVSLSMSRSIQCRVSPPASPKLLAFDRTVRQNYAVQNGLDRLKRREFPAEGGVARSEERELTGDHGSTISLKTRLLPMHKGNFKTSLESLRMDASSLLVAHEDTQQSNDMMLFFCR</sequence>
<proteinExistence type="inferred from homology"/>
<dbReference type="GO" id="GO:0046982">
    <property type="term" value="F:protein heterodimerization activity"/>
    <property type="evidence" value="ECO:0007669"/>
    <property type="project" value="InterPro"/>
</dbReference>
<dbReference type="Proteomes" id="UP000663841">
    <property type="component" value="Unassembled WGS sequence"/>
</dbReference>
<keyword evidence="4" id="KW-0804">Transcription</keyword>
<accession>A0A8H3CA76</accession>
<comment type="subcellular location">
    <subcellularLocation>
        <location evidence="1">Nucleus</location>
    </subcellularLocation>
</comment>
<evidence type="ECO:0000256" key="4">
    <source>
        <dbReference type="ARBA" id="ARBA00023163"/>
    </source>
</evidence>
<name>A0A8H3CA76_9AGAM</name>
<dbReference type="SUPFAM" id="SSF81383">
    <property type="entry name" value="F-box domain"/>
    <property type="match status" value="1"/>
</dbReference>
<evidence type="ECO:0000256" key="2">
    <source>
        <dbReference type="ARBA" id="ARBA00009788"/>
    </source>
</evidence>
<gene>
    <name evidence="8" type="ORF">RDB_LOCUS193507</name>
</gene>
<dbReference type="GO" id="GO:0051123">
    <property type="term" value="P:RNA polymerase II preinitiation complex assembly"/>
    <property type="evidence" value="ECO:0007669"/>
    <property type="project" value="InterPro"/>
</dbReference>
<feature type="region of interest" description="Disordered" evidence="6">
    <location>
        <begin position="1"/>
        <end position="68"/>
    </location>
</feature>
<dbReference type="InterPro" id="IPR045127">
    <property type="entry name" value="TAF11-like"/>
</dbReference>
<organism evidence="8 9">
    <name type="scientific">Rhizoctonia solani</name>
    <dbReference type="NCBI Taxonomy" id="456999"/>
    <lineage>
        <taxon>Eukaryota</taxon>
        <taxon>Fungi</taxon>
        <taxon>Dikarya</taxon>
        <taxon>Basidiomycota</taxon>
        <taxon>Agaricomycotina</taxon>
        <taxon>Agaricomycetes</taxon>
        <taxon>Cantharellales</taxon>
        <taxon>Ceratobasidiaceae</taxon>
        <taxon>Rhizoctonia</taxon>
    </lineage>
</organism>
<evidence type="ECO:0000313" key="8">
    <source>
        <dbReference type="EMBL" id="CAE6476668.1"/>
    </source>
</evidence>
<comment type="similarity">
    <text evidence="2">Belongs to the TAF11 family.</text>
</comment>
<keyword evidence="3" id="KW-0805">Transcription regulation</keyword>
<dbReference type="InterPro" id="IPR036047">
    <property type="entry name" value="F-box-like_dom_sf"/>
</dbReference>
<dbReference type="Pfam" id="PF04719">
    <property type="entry name" value="TAFII28"/>
    <property type="match status" value="1"/>
</dbReference>
<dbReference type="Gene3D" id="1.10.20.10">
    <property type="entry name" value="Histone, subunit A"/>
    <property type="match status" value="1"/>
</dbReference>
<dbReference type="SUPFAM" id="SSF47113">
    <property type="entry name" value="Histone-fold"/>
    <property type="match status" value="1"/>
</dbReference>
<feature type="domain" description="F-box" evidence="7">
    <location>
        <begin position="196"/>
        <end position="246"/>
    </location>
</feature>